<dbReference type="EMBL" id="AATJKW010000009">
    <property type="protein sequence ID" value="EFL9836833.1"/>
    <property type="molecule type" value="Genomic_DNA"/>
</dbReference>
<protein>
    <submittedName>
        <fullName evidence="4">Phage N-6-adenine-methyltransferase</fullName>
        <ecNumber evidence="4">2.1.1.72</ecNumber>
    </submittedName>
</protein>
<evidence type="ECO:0000313" key="1">
    <source>
        <dbReference type="EMBL" id="EFB1700043.1"/>
    </source>
</evidence>
<evidence type="ECO:0000313" key="14">
    <source>
        <dbReference type="Proteomes" id="UP000460875"/>
    </source>
</evidence>
<dbReference type="GO" id="GO:0032259">
    <property type="term" value="P:methylation"/>
    <property type="evidence" value="ECO:0007669"/>
    <property type="project" value="UniProtKB-KW"/>
</dbReference>
<dbReference type="InterPro" id="IPR008593">
    <property type="entry name" value="Dam_MeTrfase"/>
</dbReference>
<dbReference type="RefSeq" id="WP_000129285.1">
    <property type="nucleotide sequence ID" value="NZ_AP021893.1"/>
</dbReference>
<dbReference type="EMBL" id="RRNI01000028">
    <property type="protein sequence ID" value="TJH18100.1"/>
    <property type="molecule type" value="Genomic_DNA"/>
</dbReference>
<dbReference type="Proteomes" id="UP000845800">
    <property type="component" value="Unassembled WGS sequence"/>
</dbReference>
<keyword evidence="4" id="KW-0489">Methyltransferase</keyword>
<reference evidence="9 11" key="1">
    <citation type="submission" date="2016-11" db="EMBL/GenBank/DDBJ databases">
        <title>Draft genome sequences of five Shigatoxin-producing Escherichia coli isolates harboring the new recently described Subtilase cytotoxin allelic variant subAB2-3.</title>
        <authorList>
            <person name="Tasara T."/>
            <person name="Fierz L."/>
            <person name="Klumpp J."/>
            <person name="Schmidt H."/>
            <person name="Stephan R."/>
        </authorList>
    </citation>
    <scope>NUCLEOTIDE SEQUENCE [LARGE SCALE GENOMIC DNA]</scope>
    <source>
        <strain evidence="9 11">453</strain>
    </source>
</reference>
<reference evidence="4" key="7">
    <citation type="submission" date="2020-02" db="EMBL/GenBank/DDBJ databases">
        <authorList>
            <consortium name="NCBI Pathogen Detection Project"/>
        </authorList>
    </citation>
    <scope>NUCLEOTIDE SEQUENCE</scope>
    <source>
        <strain evidence="4">1839</strain>
        <strain evidence="5">AMC_487</strain>
        <strain evidence="6">ST-87-5</strain>
    </source>
</reference>
<reference evidence="13 14" key="5">
    <citation type="submission" date="2019-12" db="EMBL/GenBank/DDBJ databases">
        <title>Enteriobacteria Tanzani isolates_8377-8380.</title>
        <authorList>
            <person name="Subbiah M."/>
            <person name="Call D."/>
        </authorList>
    </citation>
    <scope>NUCLEOTIDE SEQUENCE [LARGE SCALE GENOMIC DNA]</scope>
    <source>
        <strain evidence="8 14">8379wE2</strain>
        <strain evidence="7 13">8380wG1</strain>
    </source>
</reference>
<dbReference type="EC" id="2.1.1.72" evidence="4"/>
<reference evidence="1 15" key="4">
    <citation type="submission" date="2019-06" db="EMBL/GenBank/DDBJ databases">
        <authorList>
            <consortium name="GenomeTrakr network: Whole genome sequencing for foodborne pathogen traceback"/>
        </authorList>
    </citation>
    <scope>NUCLEOTIDE SEQUENCE [LARGE SCALE GENOMIC DNA]</scope>
    <source>
        <strain evidence="3 16">AZ-TG73583</strain>
        <strain evidence="1 15">PSU-1847</strain>
    </source>
</reference>
<evidence type="ECO:0000313" key="11">
    <source>
        <dbReference type="Proteomes" id="UP000186595"/>
    </source>
</evidence>
<dbReference type="EMBL" id="DAAYTU010000003">
    <property type="protein sequence ID" value="HAG5769193.1"/>
    <property type="molecule type" value="Genomic_DNA"/>
</dbReference>
<sequence>MTDFTGSNTPAEHRDSWRTPPEIFAALNAEFVFQLDAAASEKNRLCRLFISQEQNTLTTSWPEAMGYASGYVWLNPPYSNISPFVKKAATENKFSSVGCVMLLPADTSVGWFHEAIQTASEVRFITAGRLAFINPLTEKPVSGNNKGSMLIIWHPYPRTHCHFTTVDRGELMAFGSRILARREAA</sequence>
<reference evidence="2" key="6">
    <citation type="submission" date="2020-02" db="EMBL/GenBank/DDBJ databases">
        <authorList>
            <person name="Ashton P.M."/>
            <person name="Dallman T."/>
            <person name="Nair S."/>
            <person name="De Pinna E."/>
            <person name="Peters T."/>
            <person name="Grant K."/>
        </authorList>
    </citation>
    <scope>NUCLEOTIDE SEQUENCE</scope>
    <source>
        <strain evidence="2">93335</strain>
    </source>
</reference>
<dbReference type="NCBIfam" id="TIGR01712">
    <property type="entry name" value="phage_N6A_met"/>
    <property type="match status" value="1"/>
</dbReference>
<evidence type="ECO:0000313" key="10">
    <source>
        <dbReference type="EMBL" id="TJH18100.1"/>
    </source>
</evidence>
<gene>
    <name evidence="2" type="ORF">A2J79_004189</name>
    <name evidence="9" type="ORF">BMT50_02170</name>
    <name evidence="10" type="ORF">C9160_21140</name>
    <name evidence="3" type="ORF">EN85_001798</name>
    <name evidence="1" type="ORF">FJQ40_22075</name>
    <name evidence="4" type="ORF">GGB84_000788</name>
    <name evidence="8" type="ORF">GP975_06375</name>
    <name evidence="7" type="ORF">GQA06_07570</name>
    <name evidence="5" type="ORF">HJQ60_004246</name>
    <name evidence="6" type="ORF">J5U05_002770</name>
</gene>
<dbReference type="AlphaFoldDB" id="A0A0D0LK56"/>
<evidence type="ECO:0000313" key="9">
    <source>
        <dbReference type="EMBL" id="OKB71650.1"/>
    </source>
</evidence>
<dbReference type="Proteomes" id="UP000186595">
    <property type="component" value="Unassembled WGS sequence"/>
</dbReference>
<dbReference type="Proteomes" id="UP000871786">
    <property type="component" value="Unassembled WGS sequence"/>
</dbReference>
<dbReference type="Proteomes" id="UP000430387">
    <property type="component" value="Unassembled WGS sequence"/>
</dbReference>
<dbReference type="Proteomes" id="UP000306700">
    <property type="component" value="Unassembled WGS sequence"/>
</dbReference>
<name>A0A0D0LK56_ECOLX</name>
<organism evidence="4">
    <name type="scientific">Escherichia coli</name>
    <dbReference type="NCBI Taxonomy" id="562"/>
    <lineage>
        <taxon>Bacteria</taxon>
        <taxon>Pseudomonadati</taxon>
        <taxon>Pseudomonadota</taxon>
        <taxon>Gammaproteobacteria</taxon>
        <taxon>Enterobacterales</taxon>
        <taxon>Enterobacteriaceae</taxon>
        <taxon>Escherichia</taxon>
    </lineage>
</organism>
<dbReference type="EMBL" id="AATCLQ010000042">
    <property type="protein sequence ID" value="EFJ6483782.1"/>
    <property type="molecule type" value="Genomic_DNA"/>
</dbReference>
<evidence type="ECO:0000313" key="16">
    <source>
        <dbReference type="Proteomes" id="UP000543257"/>
    </source>
</evidence>
<dbReference type="REBASE" id="434431">
    <property type="entry name" value="M.Eco9036ORF3692P"/>
</dbReference>
<evidence type="ECO:0000313" key="4">
    <source>
        <dbReference type="EMBL" id="HAG5769193.1"/>
    </source>
</evidence>
<dbReference type="Proteomes" id="UP000533284">
    <property type="component" value="Unassembled WGS sequence"/>
</dbReference>
<keyword evidence="4" id="KW-0808">Transferase</keyword>
<accession>A0A0D0LK56</accession>
<dbReference type="EMBL" id="DADRWU010000024">
    <property type="protein sequence ID" value="HBA4247630.1"/>
    <property type="molecule type" value="Genomic_DNA"/>
</dbReference>
<dbReference type="REBASE" id="187287">
    <property type="entry name" value="M.EcoF256ORF7655P"/>
</dbReference>
<dbReference type="EMBL" id="WTQJ01000096">
    <property type="protein sequence ID" value="MWR13658.1"/>
    <property type="molecule type" value="Genomic_DNA"/>
</dbReference>
<dbReference type="EMBL" id="AASDBN010000062">
    <property type="protein sequence ID" value="EFB1700043.1"/>
    <property type="molecule type" value="Genomic_DNA"/>
</dbReference>
<dbReference type="EMBL" id="WTQT01000060">
    <property type="protein sequence ID" value="MWR37709.1"/>
    <property type="molecule type" value="Genomic_DNA"/>
</dbReference>
<evidence type="ECO:0000313" key="8">
    <source>
        <dbReference type="EMBL" id="MWR37709.1"/>
    </source>
</evidence>
<dbReference type="REBASE" id="437613">
    <property type="entry name" value="M.EcoR37ORF22335P"/>
</dbReference>
<dbReference type="REBASE" id="411358">
    <property type="entry name" value="M.Eco4S18ORF32950P"/>
</dbReference>
<evidence type="ECO:0000313" key="2">
    <source>
        <dbReference type="EMBL" id="EFJ6483782.1"/>
    </source>
</evidence>
<evidence type="ECO:0000313" key="13">
    <source>
        <dbReference type="Proteomes" id="UP000430387"/>
    </source>
</evidence>
<dbReference type="GO" id="GO:0009007">
    <property type="term" value="F:site-specific DNA-methyltransferase (adenine-specific) activity"/>
    <property type="evidence" value="ECO:0007669"/>
    <property type="project" value="UniProtKB-EC"/>
</dbReference>
<evidence type="ECO:0000313" key="12">
    <source>
        <dbReference type="Proteomes" id="UP000306700"/>
    </source>
</evidence>
<dbReference type="REBASE" id="434432">
    <property type="entry name" value="M.Eco9058ORF2917P"/>
</dbReference>
<dbReference type="Proteomes" id="UP000460875">
    <property type="component" value="Unassembled WGS sequence"/>
</dbReference>
<reference evidence="10 12" key="3">
    <citation type="submission" date="2018-12" db="EMBL/GenBank/DDBJ databases">
        <title>Food and Water Safety Consortium.</title>
        <authorList>
            <person name="Tyson S."/>
            <person name="Peterson C.-L."/>
            <person name="Olson A."/>
            <person name="Tyler S."/>
            <person name="Cabral J."/>
            <person name="Lynch T."/>
            <person name="Knox N."/>
            <person name="Van Domselaar G."/>
            <person name="Graham M."/>
        </authorList>
    </citation>
    <scope>NUCLEOTIDE SEQUENCE [LARGE SCALE GENOMIC DNA]</scope>
    <source>
        <strain evidence="10 12">FWSEC0384</strain>
    </source>
</reference>
<dbReference type="GO" id="GO:0003677">
    <property type="term" value="F:DNA binding"/>
    <property type="evidence" value="ECO:0007669"/>
    <property type="project" value="InterPro"/>
</dbReference>
<proteinExistence type="predicted"/>
<dbReference type="Pfam" id="PF05869">
    <property type="entry name" value="Dam"/>
    <property type="match status" value="1"/>
</dbReference>
<dbReference type="EMBL" id="MPGR01000001">
    <property type="protein sequence ID" value="OKB71650.1"/>
    <property type="molecule type" value="Genomic_DNA"/>
</dbReference>
<evidence type="ECO:0000313" key="5">
    <source>
        <dbReference type="EMBL" id="HAI5334196.1"/>
    </source>
</evidence>
<dbReference type="GO" id="GO:0009307">
    <property type="term" value="P:DNA restriction-modification system"/>
    <property type="evidence" value="ECO:0007669"/>
    <property type="project" value="InterPro"/>
</dbReference>
<reference evidence="4" key="2">
    <citation type="journal article" date="2018" name="Genome Biol.">
        <title>SKESA: strategic k-mer extension for scrupulous assemblies.</title>
        <authorList>
            <person name="Souvorov A."/>
            <person name="Agarwala R."/>
            <person name="Lipman D.J."/>
        </authorList>
    </citation>
    <scope>NUCLEOTIDE SEQUENCE [LARGE SCALE GENOMIC DNA]</scope>
    <source>
        <strain evidence="4">1839</strain>
        <strain evidence="5">AMC_487</strain>
        <strain evidence="6">ST-87-5</strain>
    </source>
</reference>
<dbReference type="EMBL" id="DABERK010000029">
    <property type="protein sequence ID" value="HAI5334196.1"/>
    <property type="molecule type" value="Genomic_DNA"/>
</dbReference>
<dbReference type="Proteomes" id="UP000711811">
    <property type="component" value="Unassembled WGS sequence"/>
</dbReference>
<evidence type="ECO:0000313" key="6">
    <source>
        <dbReference type="EMBL" id="HBA4247630.1"/>
    </source>
</evidence>
<dbReference type="Proteomes" id="UP000543257">
    <property type="component" value="Unassembled WGS sequence"/>
</dbReference>
<evidence type="ECO:0000313" key="3">
    <source>
        <dbReference type="EMBL" id="EFL9836833.1"/>
    </source>
</evidence>
<dbReference type="REBASE" id="193512">
    <property type="entry name" value="M.EcoMN067ORF6940P"/>
</dbReference>
<evidence type="ECO:0000313" key="15">
    <source>
        <dbReference type="Proteomes" id="UP000533284"/>
    </source>
</evidence>
<dbReference type="REBASE" id="187260">
    <property type="entry name" value="M.Eco453ORF2170P"/>
</dbReference>
<dbReference type="REBASE" id="228484">
    <property type="entry name" value="M.EcoSH3ORF20940P"/>
</dbReference>
<comment type="caution">
    <text evidence="4">The sequence shown here is derived from an EMBL/GenBank/DDBJ whole genome shotgun (WGS) entry which is preliminary data.</text>
</comment>
<dbReference type="REBASE" id="434434">
    <property type="entry name" value="M.EcoC9702ORF3964P"/>
</dbReference>
<evidence type="ECO:0000313" key="7">
    <source>
        <dbReference type="EMBL" id="MWR13658.1"/>
    </source>
</evidence>